<feature type="domain" description="OmpR/PhoB-type" evidence="4">
    <location>
        <begin position="2"/>
        <end position="102"/>
    </location>
</feature>
<dbReference type="AlphaFoldDB" id="A0A895YFR8"/>
<organism evidence="5 6">
    <name type="scientific">Natronosporangium hydrolyticum</name>
    <dbReference type="NCBI Taxonomy" id="2811111"/>
    <lineage>
        <taxon>Bacteria</taxon>
        <taxon>Bacillati</taxon>
        <taxon>Actinomycetota</taxon>
        <taxon>Actinomycetes</taxon>
        <taxon>Micromonosporales</taxon>
        <taxon>Micromonosporaceae</taxon>
        <taxon>Natronosporangium</taxon>
    </lineage>
</organism>
<dbReference type="SMART" id="SM01043">
    <property type="entry name" value="BTAD"/>
    <property type="match status" value="1"/>
</dbReference>
<dbReference type="RefSeq" id="WP_239677098.1">
    <property type="nucleotide sequence ID" value="NZ_CP070499.1"/>
</dbReference>
<protein>
    <submittedName>
        <fullName evidence="5">Winged helix-turn-helix domain-containing protein</fullName>
    </submittedName>
</protein>
<dbReference type="EMBL" id="CP070499">
    <property type="protein sequence ID" value="QSB14935.1"/>
    <property type="molecule type" value="Genomic_DNA"/>
</dbReference>
<dbReference type="GO" id="GO:0006355">
    <property type="term" value="P:regulation of DNA-templated transcription"/>
    <property type="evidence" value="ECO:0007669"/>
    <property type="project" value="InterPro"/>
</dbReference>
<dbReference type="SMART" id="SM00862">
    <property type="entry name" value="Trans_reg_C"/>
    <property type="match status" value="1"/>
</dbReference>
<dbReference type="CDD" id="cd15831">
    <property type="entry name" value="BTAD"/>
    <property type="match status" value="1"/>
</dbReference>
<evidence type="ECO:0000313" key="5">
    <source>
        <dbReference type="EMBL" id="QSB14935.1"/>
    </source>
</evidence>
<dbReference type="PANTHER" id="PTHR47691">
    <property type="entry name" value="REGULATOR-RELATED"/>
    <property type="match status" value="1"/>
</dbReference>
<evidence type="ECO:0000313" key="6">
    <source>
        <dbReference type="Proteomes" id="UP000662857"/>
    </source>
</evidence>
<dbReference type="InterPro" id="IPR005158">
    <property type="entry name" value="BTAD"/>
</dbReference>
<dbReference type="Proteomes" id="UP000662857">
    <property type="component" value="Chromosome"/>
</dbReference>
<comment type="similarity">
    <text evidence="1">Belongs to the AfsR/DnrI/RedD regulatory family.</text>
</comment>
<evidence type="ECO:0000256" key="1">
    <source>
        <dbReference type="ARBA" id="ARBA00005820"/>
    </source>
</evidence>
<keyword evidence="2 3" id="KW-0238">DNA-binding</keyword>
<dbReference type="Gene3D" id="1.10.10.10">
    <property type="entry name" value="Winged helix-like DNA-binding domain superfamily/Winged helix DNA-binding domain"/>
    <property type="match status" value="1"/>
</dbReference>
<evidence type="ECO:0000256" key="3">
    <source>
        <dbReference type="PROSITE-ProRule" id="PRU01091"/>
    </source>
</evidence>
<sequence length="610" mass="65309">MRRAAAADSVSVGVEVLGPLRLIVAGAPVDVPGRKRRALLALLAKAESRVVAVADLLEWLWPAEPAEPARASLHSHIRRLRQHLGPAATRLENTHDGYRLVLLPGELDLDRVRDLLRQARQTADPARGYQLLTEARQLWRGPVLADTGTVAPLLAWAVTLAELRLEVEAEYLDRALRSGHAAQAVGLAREALAAEPLREPLVRLLMRALAATGRRSDALREGYAFRRRLVDQSGLDPSPALGQLERQIASGPVTGPPPDPAATPADRLIGREAAASALQRLLGEARLVTLVGPGGVGKSRLALAVAHRLDQVQVLPLAGVFDPAAVPHALATALGLADTAGDLLGASGALLRAGPQLLVVDNGEHLLPAVRQLVRRLLATCPQLTVLVTSRERLGLAEERPFRLAPLPLPDQRGGPAVSQVPSVALFLTRARQVRPGFAVDPAALRMICDTVRRLDGIPLAIELAAGRLATLSLADLHARLDRALDLFGEAAERDGAGLGPDPRHRTLRDSIDWSYQLLDDPTRRLFRRLSLFPDGFDLATAERLASELGVPGDPASALARLVDASMVDAELGEHPHYRMLGTLRRFGLDRLAAHGLPGHSGHSGHSGRS</sequence>
<dbReference type="PROSITE" id="PS51755">
    <property type="entry name" value="OMPR_PHOB"/>
    <property type="match status" value="1"/>
</dbReference>
<name>A0A895YFR8_9ACTN</name>
<dbReference type="Pfam" id="PF00486">
    <property type="entry name" value="Trans_reg_C"/>
    <property type="match status" value="1"/>
</dbReference>
<accession>A0A895YFR8</accession>
<dbReference type="GO" id="GO:0003677">
    <property type="term" value="F:DNA binding"/>
    <property type="evidence" value="ECO:0007669"/>
    <property type="project" value="UniProtKB-UniRule"/>
</dbReference>
<dbReference type="Pfam" id="PF03704">
    <property type="entry name" value="BTAD"/>
    <property type="match status" value="1"/>
</dbReference>
<evidence type="ECO:0000259" key="4">
    <source>
        <dbReference type="PROSITE" id="PS51755"/>
    </source>
</evidence>
<dbReference type="SUPFAM" id="SSF52540">
    <property type="entry name" value="P-loop containing nucleoside triphosphate hydrolases"/>
    <property type="match status" value="1"/>
</dbReference>
<dbReference type="GO" id="GO:0000160">
    <property type="term" value="P:phosphorelay signal transduction system"/>
    <property type="evidence" value="ECO:0007669"/>
    <property type="project" value="InterPro"/>
</dbReference>
<dbReference type="SUPFAM" id="SSF46894">
    <property type="entry name" value="C-terminal effector domain of the bipartite response regulators"/>
    <property type="match status" value="1"/>
</dbReference>
<dbReference type="InterPro" id="IPR058852">
    <property type="entry name" value="HTH_77"/>
</dbReference>
<reference evidence="5" key="1">
    <citation type="submission" date="2021-02" db="EMBL/GenBank/DDBJ databases">
        <title>Natrosporangium hydrolyticum gen. nov., sp. nov, a haloalkaliphilic actinobacterium from a soda solonchak soil.</title>
        <authorList>
            <person name="Sorokin D.Y."/>
            <person name="Khijniak T.V."/>
            <person name="Zakharycheva A.P."/>
            <person name="Boueva O.V."/>
            <person name="Ariskina E.V."/>
            <person name="Hahnke R.L."/>
            <person name="Bunk B."/>
            <person name="Sproer C."/>
            <person name="Schumann P."/>
            <person name="Evtushenko L.I."/>
            <person name="Kublanov I.V."/>
        </authorList>
    </citation>
    <scope>NUCLEOTIDE SEQUENCE</scope>
    <source>
        <strain evidence="5">DSM 106523</strain>
    </source>
</reference>
<dbReference type="InterPro" id="IPR027417">
    <property type="entry name" value="P-loop_NTPase"/>
</dbReference>
<dbReference type="Pfam" id="PF25872">
    <property type="entry name" value="HTH_77"/>
    <property type="match status" value="1"/>
</dbReference>
<dbReference type="InterPro" id="IPR036388">
    <property type="entry name" value="WH-like_DNA-bd_sf"/>
</dbReference>
<keyword evidence="6" id="KW-1185">Reference proteome</keyword>
<feature type="DNA-binding region" description="OmpR/PhoB-type" evidence="3">
    <location>
        <begin position="2"/>
        <end position="102"/>
    </location>
</feature>
<dbReference type="InterPro" id="IPR016032">
    <property type="entry name" value="Sig_transdc_resp-reg_C-effctor"/>
</dbReference>
<dbReference type="SUPFAM" id="SSF48452">
    <property type="entry name" value="TPR-like"/>
    <property type="match status" value="1"/>
</dbReference>
<dbReference type="PANTHER" id="PTHR47691:SF3">
    <property type="entry name" value="HTH-TYPE TRANSCRIPTIONAL REGULATOR RV0890C-RELATED"/>
    <property type="match status" value="1"/>
</dbReference>
<dbReference type="InterPro" id="IPR011990">
    <property type="entry name" value="TPR-like_helical_dom_sf"/>
</dbReference>
<dbReference type="InterPro" id="IPR001867">
    <property type="entry name" value="OmpR/PhoB-type_DNA-bd"/>
</dbReference>
<dbReference type="Gene3D" id="1.25.40.10">
    <property type="entry name" value="Tetratricopeptide repeat domain"/>
    <property type="match status" value="1"/>
</dbReference>
<proteinExistence type="inferred from homology"/>
<evidence type="ECO:0000256" key="2">
    <source>
        <dbReference type="ARBA" id="ARBA00023125"/>
    </source>
</evidence>
<dbReference type="KEGG" id="nhy:JQS43_00620"/>
<gene>
    <name evidence="5" type="ORF">JQS43_00620</name>
</gene>